<dbReference type="OrthoDB" id="277931at2759"/>
<evidence type="ECO:0000256" key="1">
    <source>
        <dbReference type="ARBA" id="ARBA00004141"/>
    </source>
</evidence>
<dbReference type="Pfam" id="PF05277">
    <property type="entry name" value="DUF726"/>
    <property type="match status" value="1"/>
</dbReference>
<dbReference type="AlphaFoldDB" id="A0A5C3G038"/>
<feature type="region of interest" description="Disordered" evidence="5">
    <location>
        <begin position="184"/>
        <end position="203"/>
    </location>
</feature>
<comment type="caution">
    <text evidence="6">The sequence shown here is derived from an EMBL/GenBank/DDBJ whole genome shotgun (WGS) entry which is preliminary data.</text>
</comment>
<feature type="compositionally biased region" description="Low complexity" evidence="5">
    <location>
        <begin position="254"/>
        <end position="266"/>
    </location>
</feature>
<dbReference type="GO" id="GO:0016020">
    <property type="term" value="C:membrane"/>
    <property type="evidence" value="ECO:0007669"/>
    <property type="project" value="UniProtKB-SubCell"/>
</dbReference>
<feature type="region of interest" description="Disordered" evidence="5">
    <location>
        <begin position="363"/>
        <end position="455"/>
    </location>
</feature>
<keyword evidence="7" id="KW-1185">Reference proteome</keyword>
<dbReference type="EMBL" id="OOIQ01000023">
    <property type="protein sequence ID" value="SPO49127.1"/>
    <property type="molecule type" value="Genomic_DNA"/>
</dbReference>
<keyword evidence="3" id="KW-1133">Transmembrane helix</keyword>
<proteinExistence type="predicted"/>
<evidence type="ECO:0000313" key="7">
    <source>
        <dbReference type="Proteomes" id="UP000325008"/>
    </source>
</evidence>
<feature type="compositionally biased region" description="Polar residues" evidence="5">
    <location>
        <begin position="105"/>
        <end position="115"/>
    </location>
</feature>
<keyword evidence="2" id="KW-0812">Transmembrane</keyword>
<evidence type="ECO:0000256" key="2">
    <source>
        <dbReference type="ARBA" id="ARBA00022692"/>
    </source>
</evidence>
<comment type="subcellular location">
    <subcellularLocation>
        <location evidence="1">Membrane</location>
        <topology evidence="1">Multi-pass membrane protein</topology>
    </subcellularLocation>
</comment>
<dbReference type="Proteomes" id="UP000325008">
    <property type="component" value="Unassembled WGS sequence"/>
</dbReference>
<dbReference type="InterPro" id="IPR007941">
    <property type="entry name" value="DUF726"/>
</dbReference>
<keyword evidence="4" id="KW-0472">Membrane</keyword>
<feature type="compositionally biased region" description="Low complexity" evidence="5">
    <location>
        <begin position="152"/>
        <end position="165"/>
    </location>
</feature>
<feature type="compositionally biased region" description="Polar residues" evidence="5">
    <location>
        <begin position="365"/>
        <end position="379"/>
    </location>
</feature>
<dbReference type="PANTHER" id="PTHR17920:SF3">
    <property type="entry name" value="TRANSMEMBRANE AND COILED-COIL DOMAIN-CONTAINING PROTEIN 4"/>
    <property type="match status" value="1"/>
</dbReference>
<evidence type="ECO:0000256" key="5">
    <source>
        <dbReference type="SAM" id="MobiDB-lite"/>
    </source>
</evidence>
<name>A0A5C3G038_PSEA2</name>
<reference evidence="6" key="1">
    <citation type="submission" date="2018-03" db="EMBL/GenBank/DDBJ databases">
        <authorList>
            <person name="Guldener U."/>
        </authorList>
    </citation>
    <scope>NUCLEOTIDE SEQUENCE [LARGE SCALE GENOMIC DNA]</scope>
    <source>
        <strain evidence="6">ATCC34888</strain>
    </source>
</reference>
<feature type="compositionally biased region" description="Polar residues" evidence="5">
    <location>
        <begin position="416"/>
        <end position="431"/>
    </location>
</feature>
<organism evidence="6 7">
    <name type="scientific">Pseudozyma antarctica</name>
    <name type="common">Yeast</name>
    <name type="synonym">Candida antarctica</name>
    <dbReference type="NCBI Taxonomy" id="84753"/>
    <lineage>
        <taxon>Eukaryota</taxon>
        <taxon>Fungi</taxon>
        <taxon>Dikarya</taxon>
        <taxon>Basidiomycota</taxon>
        <taxon>Ustilaginomycotina</taxon>
        <taxon>Ustilaginomycetes</taxon>
        <taxon>Ustilaginales</taxon>
        <taxon>Ustilaginaceae</taxon>
        <taxon>Moesziomyces</taxon>
    </lineage>
</organism>
<dbReference type="PANTHER" id="PTHR17920">
    <property type="entry name" value="TRANSMEMBRANE AND COILED-COIL DOMAIN-CONTAINING PROTEIN 4 TMCO4"/>
    <property type="match status" value="1"/>
</dbReference>
<evidence type="ECO:0000256" key="3">
    <source>
        <dbReference type="ARBA" id="ARBA00022989"/>
    </source>
</evidence>
<accession>A0A5C3G038</accession>
<feature type="compositionally biased region" description="Basic and acidic residues" evidence="5">
    <location>
        <begin position="184"/>
        <end position="200"/>
    </location>
</feature>
<feature type="region of interest" description="Disordered" evidence="5">
    <location>
        <begin position="99"/>
        <end position="165"/>
    </location>
</feature>
<feature type="compositionally biased region" description="Low complexity" evidence="5">
    <location>
        <begin position="116"/>
        <end position="132"/>
    </location>
</feature>
<protein>
    <submittedName>
        <fullName evidence="6">Uncharacterized protein</fullName>
    </submittedName>
</protein>
<evidence type="ECO:0000256" key="4">
    <source>
        <dbReference type="ARBA" id="ARBA00023136"/>
    </source>
</evidence>
<feature type="region of interest" description="Disordered" evidence="5">
    <location>
        <begin position="234"/>
        <end position="275"/>
    </location>
</feature>
<gene>
    <name evidence="6" type="ORF">PSANT_06818</name>
</gene>
<sequence length="455" mass="47281">MGAPVTAKDETWKEARSIVSGRFVSAFSRTDWILGYLHRAASGGLRSIAGLHPVERVQDIENVDVTHVVPGHLGYRPLMPLVLSELGFRTTADYFDEPEDLNAIPNGSQSATPVRSQSAAGSATGATATAGHAEYDEYDDDDDDLPPRMESTPPAAEAANAVTEAKQTQEQIVKQSIARVEAVRSSHNEAERAVTPEADRPSSLSAHFDTEAILRELRESGIEVKELESSLPPLPLANATQASKGSGLAERADAGASASGDSVLGGRSEAVAAPPNGGVSLTFASYDDDIQLASSPVQAESAGPDVTGKYGLSCSAAQDLETRFKSGGDASAFSGRTSAVGEDGWGRGEEWGLARPDTSYDMSMGTKSATHSLPTSSSMGFGEALTPGERSLDALTPPSAAVGRGFDFSSALGKASGSSTADLSAKASPSSERAPRRAGDATLGSEPDPWADNPW</sequence>
<evidence type="ECO:0000313" key="6">
    <source>
        <dbReference type="EMBL" id="SPO49127.1"/>
    </source>
</evidence>